<reference evidence="2" key="1">
    <citation type="submission" date="2018-10" db="EMBL/GenBank/DDBJ databases">
        <title>Hidden diversity of soil giant viruses.</title>
        <authorList>
            <person name="Schulz F."/>
            <person name="Alteio L."/>
            <person name="Goudeau D."/>
            <person name="Ryan E.M."/>
            <person name="Malmstrom R.R."/>
            <person name="Blanchard J."/>
            <person name="Woyke T."/>
        </authorList>
    </citation>
    <scope>NUCLEOTIDE SEQUENCE</scope>
    <source>
        <strain evidence="2">EDV1</strain>
    </source>
</reference>
<feature type="region of interest" description="Disordered" evidence="1">
    <location>
        <begin position="48"/>
        <end position="97"/>
    </location>
</feature>
<feature type="compositionally biased region" description="Basic residues" evidence="1">
    <location>
        <begin position="48"/>
        <end position="93"/>
    </location>
</feature>
<feature type="region of interest" description="Disordered" evidence="1">
    <location>
        <begin position="1"/>
        <end position="25"/>
    </location>
</feature>
<name>A0A3G4ZXI3_9VIRU</name>
<organism evidence="2">
    <name type="scientific">Edafosvirus sp</name>
    <dbReference type="NCBI Taxonomy" id="2487765"/>
    <lineage>
        <taxon>Viruses</taxon>
        <taxon>Varidnaviria</taxon>
        <taxon>Bamfordvirae</taxon>
        <taxon>Nucleocytoviricota</taxon>
        <taxon>Megaviricetes</taxon>
        <taxon>Imitervirales</taxon>
        <taxon>Mimiviridae</taxon>
        <taxon>Klosneuvirinae</taxon>
    </lineage>
</organism>
<evidence type="ECO:0000313" key="2">
    <source>
        <dbReference type="EMBL" id="AYV78129.1"/>
    </source>
</evidence>
<gene>
    <name evidence="2" type="ORF">Edafosvirus5_47</name>
</gene>
<protein>
    <submittedName>
        <fullName evidence="2">Uncharacterized protein</fullName>
    </submittedName>
</protein>
<dbReference type="EMBL" id="MK072070">
    <property type="protein sequence ID" value="AYV78129.1"/>
    <property type="molecule type" value="Genomic_DNA"/>
</dbReference>
<accession>A0A3G4ZXI3</accession>
<proteinExistence type="predicted"/>
<sequence>MSDRKSPEQSATLYKVGTKKTGNDGNIWIITENKNGIKRWQLFKKKQNGSIKKTLKKSSIKKTSRKGSIKKTSKKSSIKKTSRKGSIKKTSKKGSKDTSKKKYTIRFCEPSTMPDTTFLSTDFKITEKYYKILTKPPKGLINNKDPSNAYVFGKLFKLDQYVKIGGHVNDIAQTGFVDVTGATKDELKKIANDNEIALRIYENNNYNWDSRDVLKEIQKKISKRILFVGNTVGGDVGAALYAHYDTNKQIDGLIIDNYYFFRLETESDE</sequence>
<evidence type="ECO:0000256" key="1">
    <source>
        <dbReference type="SAM" id="MobiDB-lite"/>
    </source>
</evidence>